<keyword evidence="2" id="KW-0560">Oxidoreductase</keyword>
<accession>A0A1H9MP00</accession>
<reference evidence="2 3" key="1">
    <citation type="submission" date="2016-10" db="EMBL/GenBank/DDBJ databases">
        <authorList>
            <person name="de Groot N.N."/>
        </authorList>
    </citation>
    <scope>NUCLEOTIDE SEQUENCE [LARGE SCALE GENOMIC DNA]</scope>
    <source>
        <strain evidence="2 3">DSM 21633</strain>
    </source>
</reference>
<dbReference type="EMBL" id="FOES01000067">
    <property type="protein sequence ID" value="SER25368.1"/>
    <property type="molecule type" value="Genomic_DNA"/>
</dbReference>
<keyword evidence="2" id="KW-0223">Dioxygenase</keyword>
<keyword evidence="3" id="KW-1185">Reference proteome</keyword>
<dbReference type="AlphaFoldDB" id="A0A1H9MP00"/>
<dbReference type="InterPro" id="IPR029068">
    <property type="entry name" value="Glyas_Bleomycin-R_OHBP_Dase"/>
</dbReference>
<evidence type="ECO:0000313" key="2">
    <source>
        <dbReference type="EMBL" id="SER25368.1"/>
    </source>
</evidence>
<dbReference type="SUPFAM" id="SSF54593">
    <property type="entry name" value="Glyoxalase/Bleomycin resistance protein/Dihydroxybiphenyl dioxygenase"/>
    <property type="match status" value="1"/>
</dbReference>
<dbReference type="InterPro" id="IPR037523">
    <property type="entry name" value="VOC_core"/>
</dbReference>
<dbReference type="OrthoDB" id="2184229at2"/>
<dbReference type="CDD" id="cd06587">
    <property type="entry name" value="VOC"/>
    <property type="match status" value="1"/>
</dbReference>
<dbReference type="PROSITE" id="PS51819">
    <property type="entry name" value="VOC"/>
    <property type="match status" value="1"/>
</dbReference>
<dbReference type="Proteomes" id="UP000199427">
    <property type="component" value="Unassembled WGS sequence"/>
</dbReference>
<evidence type="ECO:0000259" key="1">
    <source>
        <dbReference type="PROSITE" id="PS51819"/>
    </source>
</evidence>
<evidence type="ECO:0000313" key="3">
    <source>
        <dbReference type="Proteomes" id="UP000199427"/>
    </source>
</evidence>
<sequence length="116" mass="13724">MSEKFIERIDAVFLPVNDLEKSLQWYQETFNFEIVWRNERMVGLLIVPNVGFHLVEVPDWKPDNRYTPINFAVKNADDVREILINQGVKVSEWRQGQPKRFDFWDLSGNAISLIEL</sequence>
<dbReference type="Pfam" id="PF00903">
    <property type="entry name" value="Glyoxalase"/>
    <property type="match status" value="1"/>
</dbReference>
<feature type="domain" description="VOC" evidence="1">
    <location>
        <begin position="8"/>
        <end position="116"/>
    </location>
</feature>
<protein>
    <submittedName>
        <fullName evidence="2">Glyoxalase/Bleomycin resistance protein/Dioxygenase superfamily protein</fullName>
    </submittedName>
</protein>
<dbReference type="GO" id="GO:0051213">
    <property type="term" value="F:dioxygenase activity"/>
    <property type="evidence" value="ECO:0007669"/>
    <property type="project" value="UniProtKB-KW"/>
</dbReference>
<dbReference type="Gene3D" id="3.10.180.10">
    <property type="entry name" value="2,3-Dihydroxybiphenyl 1,2-Dioxygenase, domain 1"/>
    <property type="match status" value="1"/>
</dbReference>
<dbReference type="RefSeq" id="WP_091776268.1">
    <property type="nucleotide sequence ID" value="NZ_FOES01000067.1"/>
</dbReference>
<organism evidence="2 3">
    <name type="scientific">Piscibacillus halophilus</name>
    <dbReference type="NCBI Taxonomy" id="571933"/>
    <lineage>
        <taxon>Bacteria</taxon>
        <taxon>Bacillati</taxon>
        <taxon>Bacillota</taxon>
        <taxon>Bacilli</taxon>
        <taxon>Bacillales</taxon>
        <taxon>Bacillaceae</taxon>
        <taxon>Piscibacillus</taxon>
    </lineage>
</organism>
<gene>
    <name evidence="2" type="ORF">SAMN05216362_1676</name>
</gene>
<dbReference type="STRING" id="571933.SAMN05216362_1676"/>
<proteinExistence type="predicted"/>
<dbReference type="InterPro" id="IPR004360">
    <property type="entry name" value="Glyas_Fos-R_dOase_dom"/>
</dbReference>
<name>A0A1H9MP00_9BACI</name>